<evidence type="ECO:0000313" key="1">
    <source>
        <dbReference type="EMBL" id="EKX47832.1"/>
    </source>
</evidence>
<evidence type="ECO:0000313" key="3">
    <source>
        <dbReference type="Proteomes" id="UP000011087"/>
    </source>
</evidence>
<name>L1JHQ5_GUITC</name>
<dbReference type="RefSeq" id="XP_005834812.1">
    <property type="nucleotide sequence ID" value="XM_005834755.1"/>
</dbReference>
<dbReference type="AlphaFoldDB" id="L1JHQ5"/>
<accession>L1JHQ5</accession>
<organism evidence="1">
    <name type="scientific">Guillardia theta (strain CCMP2712)</name>
    <name type="common">Cryptophyte</name>
    <dbReference type="NCBI Taxonomy" id="905079"/>
    <lineage>
        <taxon>Eukaryota</taxon>
        <taxon>Cryptophyceae</taxon>
        <taxon>Pyrenomonadales</taxon>
        <taxon>Geminigeraceae</taxon>
        <taxon>Guillardia</taxon>
    </lineage>
</organism>
<sequence>MPSLSAEENQEEDLKSIDKILESIQAPRYLDFSEIMKERSIDHKSEHLDELEIQLELGGDQIVEVNEWMGGEEKSMESLRNGLPVYLGRGFDSAMMSLYCLSYLTSQDLSRSAVEERGKQGDYGEGKSQRSPNLQEVLNDIDVLLATSPEVSSKQALSPISSIASSSYFSTYLSGTILSACPQVQNFSRSDFARMFDVRGIRVYDDETVNEIDGEQDWNQTFETIKERRDEENEGRENEDCNSSVELRFQKMYLTPMALRQGRAQEANSSTDSFDR</sequence>
<reference evidence="1 3" key="1">
    <citation type="journal article" date="2012" name="Nature">
        <title>Algal genomes reveal evolutionary mosaicism and the fate of nucleomorphs.</title>
        <authorList>
            <consortium name="DOE Joint Genome Institute"/>
            <person name="Curtis B.A."/>
            <person name="Tanifuji G."/>
            <person name="Burki F."/>
            <person name="Gruber A."/>
            <person name="Irimia M."/>
            <person name="Maruyama S."/>
            <person name="Arias M.C."/>
            <person name="Ball S.G."/>
            <person name="Gile G.H."/>
            <person name="Hirakawa Y."/>
            <person name="Hopkins J.F."/>
            <person name="Kuo A."/>
            <person name="Rensing S.A."/>
            <person name="Schmutz J."/>
            <person name="Symeonidi A."/>
            <person name="Elias M."/>
            <person name="Eveleigh R.J."/>
            <person name="Herman E.K."/>
            <person name="Klute M.J."/>
            <person name="Nakayama T."/>
            <person name="Obornik M."/>
            <person name="Reyes-Prieto A."/>
            <person name="Armbrust E.V."/>
            <person name="Aves S.J."/>
            <person name="Beiko R.G."/>
            <person name="Coutinho P."/>
            <person name="Dacks J.B."/>
            <person name="Durnford D.G."/>
            <person name="Fast N.M."/>
            <person name="Green B.R."/>
            <person name="Grisdale C.J."/>
            <person name="Hempel F."/>
            <person name="Henrissat B."/>
            <person name="Hoppner M.P."/>
            <person name="Ishida K."/>
            <person name="Kim E."/>
            <person name="Koreny L."/>
            <person name="Kroth P.G."/>
            <person name="Liu Y."/>
            <person name="Malik S.B."/>
            <person name="Maier U.G."/>
            <person name="McRose D."/>
            <person name="Mock T."/>
            <person name="Neilson J.A."/>
            <person name="Onodera N.T."/>
            <person name="Poole A.M."/>
            <person name="Pritham E.J."/>
            <person name="Richards T.A."/>
            <person name="Rocap G."/>
            <person name="Roy S.W."/>
            <person name="Sarai C."/>
            <person name="Schaack S."/>
            <person name="Shirato S."/>
            <person name="Slamovits C.H."/>
            <person name="Spencer D.F."/>
            <person name="Suzuki S."/>
            <person name="Worden A.Z."/>
            <person name="Zauner S."/>
            <person name="Barry K."/>
            <person name="Bell C."/>
            <person name="Bharti A.K."/>
            <person name="Crow J.A."/>
            <person name="Grimwood J."/>
            <person name="Kramer R."/>
            <person name="Lindquist E."/>
            <person name="Lucas S."/>
            <person name="Salamov A."/>
            <person name="McFadden G.I."/>
            <person name="Lane C.E."/>
            <person name="Keeling P.J."/>
            <person name="Gray M.W."/>
            <person name="Grigoriev I.V."/>
            <person name="Archibald J.M."/>
        </authorList>
    </citation>
    <scope>NUCLEOTIDE SEQUENCE</scope>
    <source>
        <strain evidence="1 3">CCMP2712</strain>
    </source>
</reference>
<dbReference type="Proteomes" id="UP000011087">
    <property type="component" value="Unassembled WGS sequence"/>
</dbReference>
<reference evidence="3" key="2">
    <citation type="submission" date="2012-11" db="EMBL/GenBank/DDBJ databases">
        <authorList>
            <person name="Kuo A."/>
            <person name="Curtis B.A."/>
            <person name="Tanifuji G."/>
            <person name="Burki F."/>
            <person name="Gruber A."/>
            <person name="Irimia M."/>
            <person name="Maruyama S."/>
            <person name="Arias M.C."/>
            <person name="Ball S.G."/>
            <person name="Gile G.H."/>
            <person name="Hirakawa Y."/>
            <person name="Hopkins J.F."/>
            <person name="Rensing S.A."/>
            <person name="Schmutz J."/>
            <person name="Symeonidi A."/>
            <person name="Elias M."/>
            <person name="Eveleigh R.J."/>
            <person name="Herman E.K."/>
            <person name="Klute M.J."/>
            <person name="Nakayama T."/>
            <person name="Obornik M."/>
            <person name="Reyes-Prieto A."/>
            <person name="Armbrust E.V."/>
            <person name="Aves S.J."/>
            <person name="Beiko R.G."/>
            <person name="Coutinho P."/>
            <person name="Dacks J.B."/>
            <person name="Durnford D.G."/>
            <person name="Fast N.M."/>
            <person name="Green B.R."/>
            <person name="Grisdale C."/>
            <person name="Hempe F."/>
            <person name="Henrissat B."/>
            <person name="Hoppner M.P."/>
            <person name="Ishida K.-I."/>
            <person name="Kim E."/>
            <person name="Koreny L."/>
            <person name="Kroth P.G."/>
            <person name="Liu Y."/>
            <person name="Malik S.-B."/>
            <person name="Maier U.G."/>
            <person name="McRose D."/>
            <person name="Mock T."/>
            <person name="Neilson J.A."/>
            <person name="Onodera N.T."/>
            <person name="Poole A.M."/>
            <person name="Pritham E.J."/>
            <person name="Richards T.A."/>
            <person name="Rocap G."/>
            <person name="Roy S.W."/>
            <person name="Sarai C."/>
            <person name="Schaack S."/>
            <person name="Shirato S."/>
            <person name="Slamovits C.H."/>
            <person name="Spencer D.F."/>
            <person name="Suzuki S."/>
            <person name="Worden A.Z."/>
            <person name="Zauner S."/>
            <person name="Barry K."/>
            <person name="Bell C."/>
            <person name="Bharti A.K."/>
            <person name="Crow J.A."/>
            <person name="Grimwood J."/>
            <person name="Kramer R."/>
            <person name="Lindquist E."/>
            <person name="Lucas S."/>
            <person name="Salamov A."/>
            <person name="McFadden G.I."/>
            <person name="Lane C.E."/>
            <person name="Keeling P.J."/>
            <person name="Gray M.W."/>
            <person name="Grigoriev I.V."/>
            <person name="Archibald J.M."/>
        </authorList>
    </citation>
    <scope>NUCLEOTIDE SEQUENCE</scope>
    <source>
        <strain evidence="3">CCMP2712</strain>
    </source>
</reference>
<proteinExistence type="predicted"/>
<dbReference type="PaxDb" id="55529-EKX47832"/>
<protein>
    <submittedName>
        <fullName evidence="1 2">Uncharacterized protein</fullName>
    </submittedName>
</protein>
<dbReference type="EnsemblProtists" id="EKX47832">
    <property type="protein sequence ID" value="EKX47832"/>
    <property type="gene ID" value="GUITHDRAFT_137209"/>
</dbReference>
<reference evidence="2" key="3">
    <citation type="submission" date="2016-03" db="UniProtKB">
        <authorList>
            <consortium name="EnsemblProtists"/>
        </authorList>
    </citation>
    <scope>IDENTIFICATION</scope>
</reference>
<dbReference type="HOGENOM" id="CLU_1009886_0_0_1"/>
<gene>
    <name evidence="1" type="ORF">GUITHDRAFT_137209</name>
</gene>
<dbReference type="EMBL" id="JH992988">
    <property type="protein sequence ID" value="EKX47832.1"/>
    <property type="molecule type" value="Genomic_DNA"/>
</dbReference>
<dbReference type="KEGG" id="gtt:GUITHDRAFT_137209"/>
<dbReference type="GeneID" id="17304465"/>
<evidence type="ECO:0000313" key="2">
    <source>
        <dbReference type="EnsemblProtists" id="EKX47832"/>
    </source>
</evidence>
<keyword evidence="3" id="KW-1185">Reference proteome</keyword>